<evidence type="ECO:0000313" key="2">
    <source>
        <dbReference type="EMBL" id="KAA8491941.1"/>
    </source>
</evidence>
<accession>A0A5J4YKF1</accession>
<reference evidence="3" key="1">
    <citation type="journal article" date="2019" name="Nat. Commun.">
        <title>Expansion of phycobilisome linker gene families in mesophilic red algae.</title>
        <authorList>
            <person name="Lee J."/>
            <person name="Kim D."/>
            <person name="Bhattacharya D."/>
            <person name="Yoon H.S."/>
        </authorList>
    </citation>
    <scope>NUCLEOTIDE SEQUENCE [LARGE SCALE GENOMIC DNA]</scope>
    <source>
        <strain evidence="3">CCMP 1328</strain>
    </source>
</reference>
<dbReference type="OMA" id="IKPRTHI"/>
<dbReference type="Pfam" id="PF00856">
    <property type="entry name" value="SET"/>
    <property type="match status" value="1"/>
</dbReference>
<dbReference type="SMART" id="SM00317">
    <property type="entry name" value="SET"/>
    <property type="match status" value="1"/>
</dbReference>
<dbReference type="InterPro" id="IPR046341">
    <property type="entry name" value="SET_dom_sf"/>
</dbReference>
<dbReference type="PROSITE" id="PS50280">
    <property type="entry name" value="SET"/>
    <property type="match status" value="1"/>
</dbReference>
<dbReference type="AlphaFoldDB" id="A0A5J4YKF1"/>
<name>A0A5J4YKF1_PORPP</name>
<dbReference type="EMBL" id="VRMN01000011">
    <property type="protein sequence ID" value="KAA8491941.1"/>
    <property type="molecule type" value="Genomic_DNA"/>
</dbReference>
<sequence>MAGEESSASVKVRGGEWPSHVVFSSDYVWNACVRESDLFAKYKVTKRVRLRGACNKVRVTKIEEQTHPACGQFGLCAAAKLTPGEHVIDYVGLVTLSGNEDKTSDYTVEFGELSELCVDSNRIGNEARFCNDFRNTGRKPNVEFRLYVDEAGDARLGIFVLGSLKKPLPKGTELLISYGKGYWTARLGSLDFVEKHPEH</sequence>
<dbReference type="Proteomes" id="UP000324585">
    <property type="component" value="Unassembled WGS sequence"/>
</dbReference>
<feature type="domain" description="SET" evidence="1">
    <location>
        <begin position="55"/>
        <end position="179"/>
    </location>
</feature>
<evidence type="ECO:0000259" key="1">
    <source>
        <dbReference type="PROSITE" id="PS50280"/>
    </source>
</evidence>
<organism evidence="2 3">
    <name type="scientific">Porphyridium purpureum</name>
    <name type="common">Red alga</name>
    <name type="synonym">Porphyridium cruentum</name>
    <dbReference type="NCBI Taxonomy" id="35688"/>
    <lineage>
        <taxon>Eukaryota</taxon>
        <taxon>Rhodophyta</taxon>
        <taxon>Bangiophyceae</taxon>
        <taxon>Porphyridiales</taxon>
        <taxon>Porphyridiaceae</taxon>
        <taxon>Porphyridium</taxon>
    </lineage>
</organism>
<comment type="caution">
    <text evidence="2">The sequence shown here is derived from an EMBL/GenBank/DDBJ whole genome shotgun (WGS) entry which is preliminary data.</text>
</comment>
<protein>
    <recommendedName>
        <fullName evidence="1">SET domain-containing protein</fullName>
    </recommendedName>
</protein>
<evidence type="ECO:0000313" key="3">
    <source>
        <dbReference type="Proteomes" id="UP000324585"/>
    </source>
</evidence>
<proteinExistence type="predicted"/>
<keyword evidence="3" id="KW-1185">Reference proteome</keyword>
<dbReference type="Gene3D" id="2.170.270.10">
    <property type="entry name" value="SET domain"/>
    <property type="match status" value="1"/>
</dbReference>
<dbReference type="OrthoDB" id="10265748at2759"/>
<dbReference type="InterPro" id="IPR001214">
    <property type="entry name" value="SET_dom"/>
</dbReference>
<dbReference type="SUPFAM" id="SSF82199">
    <property type="entry name" value="SET domain"/>
    <property type="match status" value="1"/>
</dbReference>
<gene>
    <name evidence="2" type="ORF">FVE85_8423</name>
</gene>